<evidence type="ECO:0000313" key="4">
    <source>
        <dbReference type="Proteomes" id="UP000003963"/>
    </source>
</evidence>
<dbReference type="EMBL" id="GG657754">
    <property type="protein sequence ID" value="EFL24213.1"/>
    <property type="molecule type" value="Genomic_DNA"/>
</dbReference>
<accession>D9WST8</accession>
<reference evidence="3 4" key="1">
    <citation type="submission" date="2009-02" db="EMBL/GenBank/DDBJ databases">
        <title>Annotation of Streptomyces hygroscopicus strain ATCC 53653.</title>
        <authorList>
            <consortium name="The Broad Institute Genome Sequencing Platform"/>
            <consortium name="Broad Institute Microbial Sequencing Center"/>
            <person name="Fischbach M."/>
            <person name="Godfrey P."/>
            <person name="Ward D."/>
            <person name="Young S."/>
            <person name="Zeng Q."/>
            <person name="Koehrsen M."/>
            <person name="Alvarado L."/>
            <person name="Berlin A.M."/>
            <person name="Bochicchio J."/>
            <person name="Borenstein D."/>
            <person name="Chapman S.B."/>
            <person name="Chen Z."/>
            <person name="Engels R."/>
            <person name="Freedman E."/>
            <person name="Gellesch M."/>
            <person name="Goldberg J."/>
            <person name="Griggs A."/>
            <person name="Gujja S."/>
            <person name="Heilman E.R."/>
            <person name="Heiman D.I."/>
            <person name="Hepburn T.A."/>
            <person name="Howarth C."/>
            <person name="Jen D."/>
            <person name="Larson L."/>
            <person name="Lewis B."/>
            <person name="Mehta T."/>
            <person name="Park D."/>
            <person name="Pearson M."/>
            <person name="Richards J."/>
            <person name="Roberts A."/>
            <person name="Saif S."/>
            <person name="Shea T.D."/>
            <person name="Shenoy N."/>
            <person name="Sisk P."/>
            <person name="Stolte C."/>
            <person name="Sykes S.N."/>
            <person name="Thomson T."/>
            <person name="Walk T."/>
            <person name="White J."/>
            <person name="Yandava C."/>
            <person name="Straight P."/>
            <person name="Clardy J."/>
            <person name="Hung D."/>
            <person name="Kolter R."/>
            <person name="Mekalanos J."/>
            <person name="Walker S."/>
            <person name="Walsh C.T."/>
            <person name="Wieland-Brown L.C."/>
            <person name="Haas B."/>
            <person name="Nusbaum C."/>
            <person name="Birren B."/>
        </authorList>
    </citation>
    <scope>NUCLEOTIDE SEQUENCE [LARGE SCALE GENOMIC DNA]</scope>
    <source>
        <strain evidence="3 4">ATCC 53653</strain>
    </source>
</reference>
<feature type="transmembrane region" description="Helical" evidence="2">
    <location>
        <begin position="43"/>
        <end position="62"/>
    </location>
</feature>
<keyword evidence="2" id="KW-0812">Transmembrane</keyword>
<keyword evidence="2" id="KW-0472">Membrane</keyword>
<protein>
    <submittedName>
        <fullName evidence="3">Uncharacterized protein</fullName>
    </submittedName>
</protein>
<gene>
    <name evidence="3" type="ORF">SSOG_03927</name>
</gene>
<dbReference type="AlphaFoldDB" id="D9WST8"/>
<sequence>MEVPAGPRLHHPGPHGSPERLARRRRMNGENPMTPGKTFDVRWLIAGLLGLYGAVLTVLGVTDGPAELAKADGIRINLWIGLGLLTVATAFAAWAKLAPQRRDEG</sequence>
<feature type="region of interest" description="Disordered" evidence="1">
    <location>
        <begin position="1"/>
        <end position="36"/>
    </location>
</feature>
<dbReference type="Proteomes" id="UP000003963">
    <property type="component" value="Unassembled WGS sequence"/>
</dbReference>
<evidence type="ECO:0000256" key="1">
    <source>
        <dbReference type="SAM" id="MobiDB-lite"/>
    </source>
</evidence>
<name>D9WST8_9ACTN</name>
<evidence type="ECO:0000313" key="3">
    <source>
        <dbReference type="EMBL" id="EFL24213.1"/>
    </source>
</evidence>
<dbReference type="HOGENOM" id="CLU_2235062_0_0_11"/>
<keyword evidence="2" id="KW-1133">Transmembrane helix</keyword>
<evidence type="ECO:0000256" key="2">
    <source>
        <dbReference type="SAM" id="Phobius"/>
    </source>
</evidence>
<proteinExistence type="predicted"/>
<feature type="transmembrane region" description="Helical" evidence="2">
    <location>
        <begin position="74"/>
        <end position="95"/>
    </location>
</feature>
<keyword evidence="4" id="KW-1185">Reference proteome</keyword>
<organism evidence="3 4">
    <name type="scientific">Streptomyces himastatinicus ATCC 53653</name>
    <dbReference type="NCBI Taxonomy" id="457427"/>
    <lineage>
        <taxon>Bacteria</taxon>
        <taxon>Bacillati</taxon>
        <taxon>Actinomycetota</taxon>
        <taxon>Actinomycetes</taxon>
        <taxon>Kitasatosporales</taxon>
        <taxon>Streptomycetaceae</taxon>
        <taxon>Streptomyces</taxon>
        <taxon>Streptomyces violaceusniger group</taxon>
    </lineage>
</organism>
<dbReference type="STRING" id="457427.SSOG_03927"/>